<comment type="caution">
    <text evidence="1">The sequence shown here is derived from an EMBL/GenBank/DDBJ whole genome shotgun (WGS) entry which is preliminary data.</text>
</comment>
<name>A0A9D4ZLU3_ADICA</name>
<protein>
    <submittedName>
        <fullName evidence="1">Uncharacterized protein</fullName>
    </submittedName>
</protein>
<evidence type="ECO:0000313" key="2">
    <source>
        <dbReference type="Proteomes" id="UP000886520"/>
    </source>
</evidence>
<dbReference type="Proteomes" id="UP000886520">
    <property type="component" value="Chromosome 7"/>
</dbReference>
<proteinExistence type="predicted"/>
<dbReference type="EMBL" id="JABFUD020000007">
    <property type="protein sequence ID" value="KAI5077936.1"/>
    <property type="molecule type" value="Genomic_DNA"/>
</dbReference>
<organism evidence="1 2">
    <name type="scientific">Adiantum capillus-veneris</name>
    <name type="common">Maidenhair fern</name>
    <dbReference type="NCBI Taxonomy" id="13818"/>
    <lineage>
        <taxon>Eukaryota</taxon>
        <taxon>Viridiplantae</taxon>
        <taxon>Streptophyta</taxon>
        <taxon>Embryophyta</taxon>
        <taxon>Tracheophyta</taxon>
        <taxon>Polypodiopsida</taxon>
        <taxon>Polypodiidae</taxon>
        <taxon>Polypodiales</taxon>
        <taxon>Pteridineae</taxon>
        <taxon>Pteridaceae</taxon>
        <taxon>Vittarioideae</taxon>
        <taxon>Adiantum</taxon>
    </lineage>
</organism>
<gene>
    <name evidence="1" type="ORF">GOP47_0007760</name>
</gene>
<accession>A0A9D4ZLU3</accession>
<reference evidence="1" key="1">
    <citation type="submission" date="2021-01" db="EMBL/GenBank/DDBJ databases">
        <title>Adiantum capillus-veneris genome.</title>
        <authorList>
            <person name="Fang Y."/>
            <person name="Liao Q."/>
        </authorList>
    </citation>
    <scope>NUCLEOTIDE SEQUENCE</scope>
    <source>
        <strain evidence="1">H3</strain>
        <tissue evidence="1">Leaf</tissue>
    </source>
</reference>
<keyword evidence="2" id="KW-1185">Reference proteome</keyword>
<evidence type="ECO:0000313" key="1">
    <source>
        <dbReference type="EMBL" id="KAI5077936.1"/>
    </source>
</evidence>
<dbReference type="AlphaFoldDB" id="A0A9D4ZLU3"/>
<sequence length="86" mass="9876">MINEQKISSFSWPWPANVGDILAVVHEEGLHVAGELSGNCSHPLEEGVLVANSGQRSRHPQWRWKLTVQHEVSRKRKAWELNTRRI</sequence>